<keyword evidence="2" id="KW-1185">Reference proteome</keyword>
<dbReference type="Proteomes" id="UP000289738">
    <property type="component" value="Chromosome B01"/>
</dbReference>
<evidence type="ECO:0000313" key="1">
    <source>
        <dbReference type="EMBL" id="RYR30449.1"/>
    </source>
</evidence>
<sequence>MFGASCHALTISSSSFSLSCRNNSSRSSMAASTVRIAVVGDVVNSLSLPIYELSFYFSPLLKKTCYFYNNSTSNALRVFLKHDCWNLEEDSKALEFLQVLLLFPLSNFVHVDQKNFFLLHIYINAARFGAVYRQVFLFQLINNLKHCDEFPKCILVPLFKRLRPRKAQAARIRLYT</sequence>
<comment type="caution">
    <text evidence="1">The sequence shown here is derived from an EMBL/GenBank/DDBJ whole genome shotgun (WGS) entry which is preliminary data.</text>
</comment>
<gene>
    <name evidence="1" type="ORF">Ahy_B01g055221</name>
</gene>
<reference evidence="1 2" key="1">
    <citation type="submission" date="2019-01" db="EMBL/GenBank/DDBJ databases">
        <title>Sequencing of cultivated peanut Arachis hypogaea provides insights into genome evolution and oil improvement.</title>
        <authorList>
            <person name="Chen X."/>
        </authorList>
    </citation>
    <scope>NUCLEOTIDE SEQUENCE [LARGE SCALE GENOMIC DNA]</scope>
    <source>
        <strain evidence="2">cv. Fuhuasheng</strain>
        <tissue evidence="1">Leaves</tissue>
    </source>
</reference>
<protein>
    <submittedName>
        <fullName evidence="1">Uncharacterized protein</fullName>
    </submittedName>
</protein>
<proteinExistence type="predicted"/>
<name>A0A445AVJ7_ARAHY</name>
<evidence type="ECO:0000313" key="2">
    <source>
        <dbReference type="Proteomes" id="UP000289738"/>
    </source>
</evidence>
<dbReference type="EMBL" id="SDMP01000011">
    <property type="protein sequence ID" value="RYR30449.1"/>
    <property type="molecule type" value="Genomic_DNA"/>
</dbReference>
<organism evidence="1 2">
    <name type="scientific">Arachis hypogaea</name>
    <name type="common">Peanut</name>
    <dbReference type="NCBI Taxonomy" id="3818"/>
    <lineage>
        <taxon>Eukaryota</taxon>
        <taxon>Viridiplantae</taxon>
        <taxon>Streptophyta</taxon>
        <taxon>Embryophyta</taxon>
        <taxon>Tracheophyta</taxon>
        <taxon>Spermatophyta</taxon>
        <taxon>Magnoliopsida</taxon>
        <taxon>eudicotyledons</taxon>
        <taxon>Gunneridae</taxon>
        <taxon>Pentapetalae</taxon>
        <taxon>rosids</taxon>
        <taxon>fabids</taxon>
        <taxon>Fabales</taxon>
        <taxon>Fabaceae</taxon>
        <taxon>Papilionoideae</taxon>
        <taxon>50 kb inversion clade</taxon>
        <taxon>dalbergioids sensu lato</taxon>
        <taxon>Dalbergieae</taxon>
        <taxon>Pterocarpus clade</taxon>
        <taxon>Arachis</taxon>
    </lineage>
</organism>
<accession>A0A445AVJ7</accession>
<dbReference type="AlphaFoldDB" id="A0A445AVJ7"/>